<reference evidence="2 3" key="1">
    <citation type="journal article" date="2014" name="Int. J. Syst. Evol. Microbiol.">
        <title>Complete genome sequence of Corynebacterium casei LMG S-19264T (=DSM 44701T), isolated from a smear-ripened cheese.</title>
        <authorList>
            <consortium name="US DOE Joint Genome Institute (JGI-PGF)"/>
            <person name="Walter F."/>
            <person name="Albersmeier A."/>
            <person name="Kalinowski J."/>
            <person name="Ruckert C."/>
        </authorList>
    </citation>
    <scope>NUCLEOTIDE SEQUENCE [LARGE SCALE GENOMIC DNA]</scope>
    <source>
        <strain evidence="2 3">JCM 4677</strain>
    </source>
</reference>
<sequence>MEARPLPGRPLPGRPLPGSPRPGPGRPGHDPAVPVLSPMLSRLAEERATGVLTRDRGVLYLVEGQVVHAESPATPGLDVLLTSRGALGSDGWWEAVSEAGAERRVGRFLVDSGRLTAGALELCHLGALYDAAFFTLGASSGPARFRYGVAHWIGPVRPVSVDAVERETLRRRALLHRIWPDPDTDTAELVRTGRAVDVALPPRQRTVLDQVDGERTASDISQVLGRPGFHTLVDVRRLAAAGIVTTRARAVDPRAPETAAPPESPVSPVSRASPASSATAQAAQVAQAVQAAQASADPDVALLRRLRDALEAL</sequence>
<evidence type="ECO:0000256" key="1">
    <source>
        <dbReference type="SAM" id="MobiDB-lite"/>
    </source>
</evidence>
<feature type="compositionally biased region" description="Pro residues" evidence="1">
    <location>
        <begin position="7"/>
        <end position="25"/>
    </location>
</feature>
<dbReference type="KEGG" id="sgm:GCM10017557_31920"/>
<feature type="compositionally biased region" description="Low complexity" evidence="1">
    <location>
        <begin position="256"/>
        <end position="282"/>
    </location>
</feature>
<name>A0A7G1NY23_9ACTN</name>
<evidence type="ECO:0000313" key="3">
    <source>
        <dbReference type="Proteomes" id="UP000516444"/>
    </source>
</evidence>
<proteinExistence type="predicted"/>
<keyword evidence="3" id="KW-1185">Reference proteome</keyword>
<feature type="region of interest" description="Disordered" evidence="1">
    <location>
        <begin position="248"/>
        <end position="282"/>
    </location>
</feature>
<dbReference type="EMBL" id="AP023440">
    <property type="protein sequence ID" value="BCL28333.1"/>
    <property type="molecule type" value="Genomic_DNA"/>
</dbReference>
<feature type="region of interest" description="Disordered" evidence="1">
    <location>
        <begin position="1"/>
        <end position="33"/>
    </location>
</feature>
<evidence type="ECO:0000313" key="2">
    <source>
        <dbReference type="EMBL" id="BCL28333.1"/>
    </source>
</evidence>
<gene>
    <name evidence="2" type="ORF">GCM10017557_31920</name>
</gene>
<dbReference type="AlphaFoldDB" id="A0A7G1NY23"/>
<organism evidence="2 3">
    <name type="scientific">Streptomyces aurantiacus</name>
    <dbReference type="NCBI Taxonomy" id="47760"/>
    <lineage>
        <taxon>Bacteria</taxon>
        <taxon>Bacillati</taxon>
        <taxon>Actinomycetota</taxon>
        <taxon>Actinomycetes</taxon>
        <taxon>Kitasatosporales</taxon>
        <taxon>Streptomycetaceae</taxon>
        <taxon>Streptomyces</taxon>
        <taxon>Streptomyces aurantiacus group</taxon>
    </lineage>
</organism>
<dbReference type="Proteomes" id="UP000516444">
    <property type="component" value="Chromosome"/>
</dbReference>
<accession>A0A7G1NY23</accession>
<protein>
    <submittedName>
        <fullName evidence="2">Uncharacterized protein</fullName>
    </submittedName>
</protein>